<keyword evidence="4" id="KW-1185">Reference proteome</keyword>
<keyword evidence="1 3" id="KW-0436">Ligase</keyword>
<proteinExistence type="predicted"/>
<dbReference type="RefSeq" id="WP_005963145.1">
    <property type="nucleotide sequence ID" value="NZ_CP040505.1"/>
</dbReference>
<dbReference type="SUPFAM" id="SSF55681">
    <property type="entry name" value="Class II aaRS and biotin synthetases"/>
    <property type="match status" value="1"/>
</dbReference>
<dbReference type="STRING" id="888050.HMPREF9004_1074"/>
<dbReference type="OrthoDB" id="9807064at2"/>
<gene>
    <name evidence="3" type="primary">birA</name>
    <name evidence="3" type="ORF">HMPREF9004_1074</name>
</gene>
<feature type="domain" description="BPL/LPL catalytic" evidence="2">
    <location>
        <begin position="4"/>
        <end position="182"/>
    </location>
</feature>
<dbReference type="PATRIC" id="fig|888050.3.peg.1020"/>
<dbReference type="NCBIfam" id="TIGR00121">
    <property type="entry name" value="birA_ligase"/>
    <property type="match status" value="1"/>
</dbReference>
<dbReference type="HOGENOM" id="CLU_051096_3_0_11"/>
<evidence type="ECO:0000313" key="3">
    <source>
        <dbReference type="EMBL" id="ENO18213.1"/>
    </source>
</evidence>
<dbReference type="Gene3D" id="3.30.930.10">
    <property type="entry name" value="Bira Bifunctional Protein, Domain 2"/>
    <property type="match status" value="1"/>
</dbReference>
<dbReference type="GO" id="GO:0004077">
    <property type="term" value="F:biotin--[biotin carboxyl-carrier protein] ligase activity"/>
    <property type="evidence" value="ECO:0007669"/>
    <property type="project" value="UniProtKB-EC"/>
</dbReference>
<dbReference type="InterPro" id="IPR045864">
    <property type="entry name" value="aa-tRNA-synth_II/BPL/LPL"/>
</dbReference>
<evidence type="ECO:0000313" key="4">
    <source>
        <dbReference type="Proteomes" id="UP000013015"/>
    </source>
</evidence>
<dbReference type="CDD" id="cd16442">
    <property type="entry name" value="BPL"/>
    <property type="match status" value="1"/>
</dbReference>
<dbReference type="PANTHER" id="PTHR12835">
    <property type="entry name" value="BIOTIN PROTEIN LIGASE"/>
    <property type="match status" value="1"/>
</dbReference>
<evidence type="ECO:0000259" key="2">
    <source>
        <dbReference type="PROSITE" id="PS51733"/>
    </source>
</evidence>
<dbReference type="Proteomes" id="UP000013015">
    <property type="component" value="Unassembled WGS sequence"/>
</dbReference>
<dbReference type="EMBL" id="AQHZ01000016">
    <property type="protein sequence ID" value="ENO18213.1"/>
    <property type="molecule type" value="Genomic_DNA"/>
</dbReference>
<dbReference type="InterPro" id="IPR004143">
    <property type="entry name" value="BPL_LPL_catalytic"/>
</dbReference>
<accession>N6XAQ4</accession>
<dbReference type="eggNOG" id="COG0340">
    <property type="taxonomic scope" value="Bacteria"/>
</dbReference>
<reference evidence="3 4" key="1">
    <citation type="submission" date="2013-03" db="EMBL/GenBank/DDBJ databases">
        <title>Reference genome for the Human Microbiome Project.</title>
        <authorList>
            <person name="Aqrawi P."/>
            <person name="Ayvaz T."/>
            <person name="Bess C."/>
            <person name="Blankenburg K."/>
            <person name="Coyle M."/>
            <person name="Deng J."/>
            <person name="Forbes L."/>
            <person name="Fowler G."/>
            <person name="Francisco L."/>
            <person name="Fu Q."/>
            <person name="Gibbs R."/>
            <person name="Gross S."/>
            <person name="Gubbala S."/>
            <person name="Hale W."/>
            <person name="Hemphill L."/>
            <person name="Highlander S."/>
            <person name="Hirani K."/>
            <person name="Jackson L."/>
            <person name="Jakkamsetti A."/>
            <person name="Javaid M."/>
            <person name="Jayaseelan J.C."/>
            <person name="Jiang H."/>
            <person name="Joshi V."/>
            <person name="Korchina V."/>
            <person name="Kovar C."/>
            <person name="Lara F."/>
            <person name="Lee S."/>
            <person name="Liu Y."/>
            <person name="Mata R."/>
            <person name="Mathew T."/>
            <person name="Munidasa M."/>
            <person name="Muzny D."/>
            <person name="Nazareth L."/>
            <person name="Ngo R."/>
            <person name="Nguyen L."/>
            <person name="Nguyen N."/>
            <person name="Okwuonu G."/>
            <person name="Ongeri F."/>
            <person name="Palculict T."/>
            <person name="Patil S."/>
            <person name="Petrosino J."/>
            <person name="Pham C."/>
            <person name="Pham P."/>
            <person name="Pu L.-L."/>
            <person name="Qin X."/>
            <person name="Qu J."/>
            <person name="Reid J."/>
            <person name="Ross M."/>
            <person name="Ruth R."/>
            <person name="Saada N."/>
            <person name="San Lucas F."/>
            <person name="Santibanez J."/>
            <person name="Shang Y."/>
            <person name="Simmons D."/>
            <person name="Song X.-Z."/>
            <person name="Tang L.-Y."/>
            <person name="Thornton R."/>
            <person name="Warren J."/>
            <person name="Weissenberger G."/>
            <person name="Wilczek-Boney K."/>
            <person name="Worley K."/>
            <person name="Youmans B."/>
            <person name="Zhang J."/>
            <person name="Zhang L."/>
            <person name="Zhao Z."/>
            <person name="Zhou C."/>
            <person name="Zhu D."/>
            <person name="Zhu Y."/>
        </authorList>
    </citation>
    <scope>NUCLEOTIDE SEQUENCE [LARGE SCALE GENOMIC DNA]</scope>
    <source>
        <strain evidence="3 4">F0333</strain>
    </source>
</reference>
<dbReference type="GO" id="GO:0005737">
    <property type="term" value="C:cytoplasm"/>
    <property type="evidence" value="ECO:0007669"/>
    <property type="project" value="TreeGrafter"/>
</dbReference>
<name>N6XAQ4_9ACTO</name>
<sequence length="251" mass="26531">MSSGSSPEIRRFTCVDSALSELARAAREDTAMPDFTSVLAEHQNAGRGRSGREWLDDSGSSLLLATLIRVNDADLPWATLLAGLAVCDTLEARGLTPGLKWPNDVLLEGRKVCGILCEHIDTIAAHHRVGVGIGVNIGIIPEGAGPIAGAIPLEEGESASTVRESLLSHILAALDRRLAQTQSEWRSDYLSHLHGLGETTSVRLPGSEARTLTPIGISEDGALEAVDESGQSFILSVGDVDLPTARQGERA</sequence>
<evidence type="ECO:0000256" key="1">
    <source>
        <dbReference type="ARBA" id="ARBA00022598"/>
    </source>
</evidence>
<dbReference type="EC" id="6.3.4.15" evidence="3"/>
<comment type="caution">
    <text evidence="3">The sequence shown here is derived from an EMBL/GenBank/DDBJ whole genome shotgun (WGS) entry which is preliminary data.</text>
</comment>
<dbReference type="PROSITE" id="PS51733">
    <property type="entry name" value="BPL_LPL_CATALYTIC"/>
    <property type="match status" value="1"/>
</dbReference>
<dbReference type="AlphaFoldDB" id="N6XAQ4"/>
<dbReference type="Pfam" id="PF03099">
    <property type="entry name" value="BPL_LplA_LipB"/>
    <property type="match status" value="1"/>
</dbReference>
<dbReference type="InterPro" id="IPR004408">
    <property type="entry name" value="Biotin_CoA_COase_ligase"/>
</dbReference>
<protein>
    <submittedName>
        <fullName evidence="3">Biotin--[acetyl-CoA-carboxylase] ligase</fullName>
        <ecNumber evidence="3">6.3.4.15</ecNumber>
    </submittedName>
</protein>
<organism evidence="3 4">
    <name type="scientific">Schaalia cardiffensis F0333</name>
    <dbReference type="NCBI Taxonomy" id="888050"/>
    <lineage>
        <taxon>Bacteria</taxon>
        <taxon>Bacillati</taxon>
        <taxon>Actinomycetota</taxon>
        <taxon>Actinomycetes</taxon>
        <taxon>Actinomycetales</taxon>
        <taxon>Actinomycetaceae</taxon>
        <taxon>Schaalia</taxon>
    </lineage>
</organism>
<dbReference type="PANTHER" id="PTHR12835:SF5">
    <property type="entry name" value="BIOTIN--PROTEIN LIGASE"/>
    <property type="match status" value="1"/>
</dbReference>